<dbReference type="InterPro" id="IPR030397">
    <property type="entry name" value="SEPARIN_core_dom"/>
</dbReference>
<sequence>MAAKDETARARIDNIKADLLSTSTCTNATAAALEELLLKKEEVATQKENVRVKVQATAAARRRAGTATAAAAAAATVEVTKQKCSTLAPREKYILATEVANKTLQTLADALKNPPLAIAPTKPKPATAEDARKPARPRPGHTKTCSTSQKPLRERSVSQINNSPQRRAPRRSSSYSSFLFPGPDPGLVATAECARTAFAYLGTPEAFKVLGKDSQELQYENGVLVLIGKLVALGLDNLAIKELRALKKRLDRYLVRDAGKETSRGVPQPMATMEKDSLASLLDFAAIDPKSPAVPLVASFQAYTLRIIAKLRRPRIVEATWDYLKMSNPSSPANLLWHTAKTPSSQAKAARQLESLAQTVLSLCPSISSADDANTLQPSPETVLLLQHLAFNIRKQWWGLVKHHGNEDQELAEPFAKCLVAFARRSQLIPSKKYKLAETLYADLVGLPDDFAASENSTASSATANKALSSLAQAAGLSDHALRWLGPSKTSAASNASVAKQTARTIRIAIITLEAYLKGDKKPDLNETIINALETLHGSLGGSAADLETLFAEVNSLRRTATRLLVASLSVPAAAEPSAIEQYAVPIIAASVHFSARFLGTRLPDEADAKTKTRHRERIAVAWKCLKSTLDSVMTCCKQNIQTPEEWKEVDTVLRECSHILRRFDEEFEHGTFSSGESAVLVGSYTVKLSNAYWALYLQLRKARCNLEHLVVAMQRSIDLLEPRSSSEQLSGLLPMKLEQLGEAFEDMKQSERSRNAYRQCLDSHLSEDVLQQLSEAAARCSVNAIFSNDGAFSVLARVLKAYHHLFIKSGLQQQDEVAFYDNEELDPGARGALLEVQTGFFLRTLSKNRQWDSNLNKSICILTKRLQQLYVPQTYPIRHLRLSVILLQLSQHDLDVVSEQLSFPNLANDDRARVSGSQDEALDNHETHLKALYTLKSLMQDKSPPTSTLQQCFATWESLVNSATSWAALNDRIDNTETWLQDLQACLEFLNAKGEEYLALPLLHLLVATLELRKDSDASELITTISSLGLQFLRLGYTGKAGLSLAKAEALIQRRTCSVEARLQWHLAYAEYLLGIGNTAKCSNIMSNAQSIALADNQCMNLAKPTTTLSGRLRFNRILADASYVQSLLATSAGSYRQAARHARQCVTLNRRIWAALESRANARKMAAAEDIEPEAGTAFDPLSSVRNDKGMPLVMSVTHDALSGPDFWSLVPALYRALMQQSQIFAHQGLLHEAIYVAEQAEKIASSTGSATLIIDNASWRADCWAQSGRPDKAESTLDTLNLASSRKCLSTAGYHSAIARTHHWNNRYGEEIESYSRMEQLLTELSSPWYIRSLETFSPSVDALADQISSLALQPPASSKAKAGTRGRKPVVKAAPKVVPKPVTNARTRTTAAATAKAVPKTTRQARAPVVQETSSIADQCSALQILHASMRDRAILANILHDDLTKALELLGQAEELQTGLDQEVSHMWATFKARLAQSTKQIAEDFTVNTLPESTIAFPAFGLKESTLSEMATSKKGTIVPTKGGRTKKRSKEDFMDTLREARERLVEAHSLCATNGSNHLFRQTSMALGHVTVLMSAVCGSELPGSLHPLYAAYMSEVPKVNALRLVQESTEGEKEQMSRDECLQWPVSDPSRFTLGSISDFQKDYIDIIPDTWTAVSLELSEERDELFITRFESGLSPFVLRLPLARHASREMDEEEFSFADGKRDFDEIIELSDFSTRSAKDMTSREARQQWWAEREALDTRLHELLINMENIWLGGFKGVFSQYERQPTLLARFRKSFESILNDHLPSRRKKSQQKRPVLDARVLELFIGLGDATNEDLDLDESLMDLIYFVVDVLQFNGECNAYDELDFDAMVVETYEALRAYHSASQKLNTATRHTILILDNNLHGFPWESLPCLEQLSISRLPSLAALRERLLSARSSTAYPDAAPGHYICPNVGGTSMLNPSGDLAHTSKTIKPHLDELQGPWNHIRNRAPSEKEFEDSLREKDLVLYFGHGCGAQYVKSKSVRRLYPGPQDTSGRKPGCATTLLFGCSSVHLTENGIFEPSGMLASYLTAGAPAVVGMLWDVTDKDCDRLAVRAGELWGLWHEAQEDVVPPKTPGKTAAKKAKGKSRAAQLVDDVEGGKGVGSAKKGKKTAKTADEGVNVEGKRHRGVGLDEAIREARSACVLRYLNGAAAVVYGIPVYLERRI</sequence>
<dbReference type="GO" id="GO:0005737">
    <property type="term" value="C:cytoplasm"/>
    <property type="evidence" value="ECO:0007669"/>
    <property type="project" value="TreeGrafter"/>
</dbReference>
<reference evidence="7 8" key="1">
    <citation type="journal article" date="2010" name="Genome Biol.">
        <title>A first genome assembly of the barley fungal pathogen Pyrenophora teres f. teres.</title>
        <authorList>
            <person name="Ellwood S.R."/>
            <person name="Liu Z."/>
            <person name="Syme R.A."/>
            <person name="Lai Z."/>
            <person name="Hane J.K."/>
            <person name="Keiper F."/>
            <person name="Moffat C.S."/>
            <person name="Oliver R.P."/>
            <person name="Friesen T.L."/>
        </authorList>
    </citation>
    <scope>NUCLEOTIDE SEQUENCE [LARGE SCALE GENOMIC DNA]</scope>
    <source>
        <strain evidence="7 8">0-1</strain>
    </source>
</reference>
<keyword evidence="3" id="KW-0378">Hydrolase</keyword>
<dbReference type="PANTHER" id="PTHR12792:SF0">
    <property type="entry name" value="SEPARIN"/>
    <property type="match status" value="1"/>
</dbReference>
<proteinExistence type="predicted"/>
<evidence type="ECO:0000313" key="8">
    <source>
        <dbReference type="Proteomes" id="UP000001067"/>
    </source>
</evidence>
<evidence type="ECO:0000256" key="5">
    <source>
        <dbReference type="SAM" id="MobiDB-lite"/>
    </source>
</evidence>
<dbReference type="STRING" id="861557.E3S6L1"/>
<dbReference type="EMBL" id="GL537428">
    <property type="protein sequence ID" value="EFQ86373.1"/>
    <property type="molecule type" value="Genomic_DNA"/>
</dbReference>
<feature type="compositionally biased region" description="Low complexity" evidence="5">
    <location>
        <begin position="115"/>
        <end position="126"/>
    </location>
</feature>
<name>E3S6L1_PYRTT</name>
<feature type="region of interest" description="Disordered" evidence="5">
    <location>
        <begin position="2132"/>
        <end position="2154"/>
    </location>
</feature>
<evidence type="ECO:0000256" key="2">
    <source>
        <dbReference type="ARBA" id="ARBA00012489"/>
    </source>
</evidence>
<dbReference type="KEGG" id="pte:PTT_18381"/>
<gene>
    <name evidence="7" type="ORF">PTT_18381</name>
</gene>
<dbReference type="SUPFAM" id="SSF48452">
    <property type="entry name" value="TPR-like"/>
    <property type="match status" value="1"/>
</dbReference>
<keyword evidence="8" id="KW-1185">Reference proteome</keyword>
<evidence type="ECO:0000256" key="3">
    <source>
        <dbReference type="ARBA" id="ARBA00022801"/>
    </source>
</evidence>
<dbReference type="GO" id="GO:0004197">
    <property type="term" value="F:cysteine-type endopeptidase activity"/>
    <property type="evidence" value="ECO:0007669"/>
    <property type="project" value="InterPro"/>
</dbReference>
<dbReference type="eggNOG" id="KOG1849">
    <property type="taxonomic scope" value="Eukaryota"/>
</dbReference>
<dbReference type="OrthoDB" id="10255632at2759"/>
<evidence type="ECO:0000313" key="7">
    <source>
        <dbReference type="EMBL" id="EFQ86373.1"/>
    </source>
</evidence>
<dbReference type="Pfam" id="PF03568">
    <property type="entry name" value="Separin_C"/>
    <property type="match status" value="1"/>
</dbReference>
<dbReference type="InterPro" id="IPR011990">
    <property type="entry name" value="TPR-like_helical_dom_sf"/>
</dbReference>
<dbReference type="GO" id="GO:0006508">
    <property type="term" value="P:proteolysis"/>
    <property type="evidence" value="ECO:0007669"/>
    <property type="project" value="InterPro"/>
</dbReference>
<dbReference type="Gene3D" id="1.25.40.10">
    <property type="entry name" value="Tetratricopeptide repeat domain"/>
    <property type="match status" value="1"/>
</dbReference>
<dbReference type="GO" id="GO:0005634">
    <property type="term" value="C:nucleus"/>
    <property type="evidence" value="ECO:0007669"/>
    <property type="project" value="InterPro"/>
</dbReference>
<dbReference type="PROSITE" id="PS51700">
    <property type="entry name" value="SEPARIN"/>
    <property type="match status" value="1"/>
</dbReference>
<comment type="catalytic activity">
    <reaction evidence="1">
        <text>All bonds known to be hydrolyzed by this endopeptidase have arginine in P1 and an acidic residue in P4. P6 is often occupied by an acidic residue or by a hydroxy-amino-acid residue, the phosphorylation of which enhances cleavage.</text>
        <dbReference type="EC" id="3.4.22.49"/>
    </reaction>
</comment>
<dbReference type="PANTHER" id="PTHR12792">
    <property type="entry name" value="EXTRA SPINDLE POLES 1-RELATED"/>
    <property type="match status" value="1"/>
</dbReference>
<dbReference type="GO" id="GO:0072686">
    <property type="term" value="C:mitotic spindle"/>
    <property type="evidence" value="ECO:0007669"/>
    <property type="project" value="TreeGrafter"/>
</dbReference>
<feature type="compositionally biased region" description="Low complexity" evidence="5">
    <location>
        <begin position="163"/>
        <end position="176"/>
    </location>
</feature>
<dbReference type="GO" id="GO:0044732">
    <property type="term" value="C:mitotic spindle pole body"/>
    <property type="evidence" value="ECO:0007669"/>
    <property type="project" value="TreeGrafter"/>
</dbReference>
<protein>
    <recommendedName>
        <fullName evidence="2">separase</fullName>
        <ecNumber evidence="2">3.4.22.49</ecNumber>
    </recommendedName>
</protein>
<dbReference type="GO" id="GO:0051307">
    <property type="term" value="P:meiotic chromosome separation"/>
    <property type="evidence" value="ECO:0007669"/>
    <property type="project" value="TreeGrafter"/>
</dbReference>
<evidence type="ECO:0000259" key="6">
    <source>
        <dbReference type="PROSITE" id="PS51700"/>
    </source>
</evidence>
<keyword evidence="4" id="KW-0159">Chromosome partition</keyword>
<accession>E3S6L1</accession>
<dbReference type="EC" id="3.4.22.49" evidence="2"/>
<dbReference type="Proteomes" id="UP000001067">
    <property type="component" value="Unassembled WGS sequence"/>
</dbReference>
<evidence type="ECO:0000256" key="1">
    <source>
        <dbReference type="ARBA" id="ARBA00000451"/>
    </source>
</evidence>
<organism evidence="8">
    <name type="scientific">Pyrenophora teres f. teres (strain 0-1)</name>
    <name type="common">Barley net blotch fungus</name>
    <name type="synonym">Drechslera teres f. teres</name>
    <dbReference type="NCBI Taxonomy" id="861557"/>
    <lineage>
        <taxon>Eukaryota</taxon>
        <taxon>Fungi</taxon>
        <taxon>Dikarya</taxon>
        <taxon>Ascomycota</taxon>
        <taxon>Pezizomycotina</taxon>
        <taxon>Dothideomycetes</taxon>
        <taxon>Pleosporomycetidae</taxon>
        <taxon>Pleosporales</taxon>
        <taxon>Pleosporineae</taxon>
        <taxon>Pleosporaceae</taxon>
        <taxon>Pyrenophora</taxon>
    </lineage>
</organism>
<feature type="region of interest" description="Disordered" evidence="5">
    <location>
        <begin position="115"/>
        <end position="176"/>
    </location>
</feature>
<evidence type="ECO:0000256" key="4">
    <source>
        <dbReference type="ARBA" id="ARBA00022829"/>
    </source>
</evidence>
<feature type="domain" description="Peptidase C50" evidence="6">
    <location>
        <begin position="1945"/>
        <end position="2052"/>
    </location>
</feature>
<dbReference type="InterPro" id="IPR005314">
    <property type="entry name" value="Peptidase_C50"/>
</dbReference>
<dbReference type="HOGENOM" id="CLU_000454_0_0_1"/>